<dbReference type="GO" id="GO:0005737">
    <property type="term" value="C:cytoplasm"/>
    <property type="evidence" value="ECO:0007669"/>
    <property type="project" value="TreeGrafter"/>
</dbReference>
<dbReference type="Pfam" id="PF01965">
    <property type="entry name" value="DJ-1_PfpI"/>
    <property type="match status" value="1"/>
</dbReference>
<dbReference type="Proteomes" id="UP000254640">
    <property type="component" value="Unassembled WGS sequence"/>
</dbReference>
<dbReference type="SUPFAM" id="SSF52317">
    <property type="entry name" value="Class I glutamine amidotransferase-like"/>
    <property type="match status" value="1"/>
</dbReference>
<keyword evidence="3" id="KW-1185">Reference proteome</keyword>
<dbReference type="Gene3D" id="3.40.50.880">
    <property type="match status" value="1"/>
</dbReference>
<organism evidence="2 3">
    <name type="scientific">Enterobacter agglomerans</name>
    <name type="common">Erwinia herbicola</name>
    <name type="synonym">Pantoea agglomerans</name>
    <dbReference type="NCBI Taxonomy" id="549"/>
    <lineage>
        <taxon>Bacteria</taxon>
        <taxon>Pseudomonadati</taxon>
        <taxon>Pseudomonadota</taxon>
        <taxon>Gammaproteobacteria</taxon>
        <taxon>Enterobacterales</taxon>
        <taxon>Erwiniaceae</taxon>
        <taxon>Pantoea</taxon>
        <taxon>Pantoea agglomerans group</taxon>
    </lineage>
</organism>
<evidence type="ECO:0000313" key="2">
    <source>
        <dbReference type="EMBL" id="SUE06394.1"/>
    </source>
</evidence>
<gene>
    <name evidence="2" type="primary">yajL_2</name>
    <name evidence="2" type="ORF">NCTC9381_05360</name>
</gene>
<sequence length="193" mass="20561">MDKNVALLLAPGFEEAEAIITLDILSRLGVQVTTLACQPYREVNSYHHVKVVADELLEANRDRLFDAVIVPGGPDGSKNLAANAAVIDFIRRHDEAGRLVCPICSAAARVLAPQGLLRGRRYVSSGTSSEGVTDGVYVNASVVKDGNLLSGQDLGAAFDFAFAIAFILTGEADSATKQAEHISHKLKVDFAKL</sequence>
<dbReference type="PANTHER" id="PTHR48094">
    <property type="entry name" value="PROTEIN/NUCLEIC ACID DEGLYCASE DJ-1-RELATED"/>
    <property type="match status" value="1"/>
</dbReference>
<dbReference type="RefSeq" id="WP_062759288.1">
    <property type="nucleotide sequence ID" value="NZ_CP077368.1"/>
</dbReference>
<name>A0A379LS90_ENTAG</name>
<dbReference type="InterPro" id="IPR029062">
    <property type="entry name" value="Class_I_gatase-like"/>
</dbReference>
<evidence type="ECO:0000313" key="3">
    <source>
        <dbReference type="Proteomes" id="UP000254640"/>
    </source>
</evidence>
<dbReference type="InterPro" id="IPR050325">
    <property type="entry name" value="Prot/Nucl_acid_deglycase"/>
</dbReference>
<dbReference type="EMBL" id="UGSO01000002">
    <property type="protein sequence ID" value="SUE06394.1"/>
    <property type="molecule type" value="Genomic_DNA"/>
</dbReference>
<evidence type="ECO:0000259" key="1">
    <source>
        <dbReference type="Pfam" id="PF01965"/>
    </source>
</evidence>
<protein>
    <submittedName>
        <fullName evidence="2">Chaperone protein YajL</fullName>
    </submittedName>
</protein>
<accession>A0A379LS90</accession>
<reference evidence="2 3" key="1">
    <citation type="submission" date="2018-06" db="EMBL/GenBank/DDBJ databases">
        <authorList>
            <consortium name="Pathogen Informatics"/>
            <person name="Doyle S."/>
        </authorList>
    </citation>
    <scope>NUCLEOTIDE SEQUENCE [LARGE SCALE GENOMIC DNA]</scope>
    <source>
        <strain evidence="2 3">NCTC9381</strain>
    </source>
</reference>
<dbReference type="InterPro" id="IPR002818">
    <property type="entry name" value="DJ-1/PfpI"/>
</dbReference>
<proteinExistence type="predicted"/>
<dbReference type="CDD" id="cd03135">
    <property type="entry name" value="GATase1_DJ-1"/>
    <property type="match status" value="1"/>
</dbReference>
<dbReference type="AlphaFoldDB" id="A0A379LS90"/>
<feature type="domain" description="DJ-1/PfpI" evidence="1">
    <location>
        <begin position="3"/>
        <end position="164"/>
    </location>
</feature>
<dbReference type="PANTHER" id="PTHR48094:SF12">
    <property type="entry name" value="PARKINSON DISEASE PROTEIN 7 HOMOLOG"/>
    <property type="match status" value="1"/>
</dbReference>
<dbReference type="GeneID" id="66827698"/>